<dbReference type="PROSITE" id="PS50823">
    <property type="entry name" value="KH_TYPE_2"/>
    <property type="match status" value="1"/>
</dbReference>
<proteinExistence type="inferred from homology"/>
<feature type="domain" description="Era-type G" evidence="10">
    <location>
        <begin position="133"/>
        <end position="312"/>
    </location>
</feature>
<dbReference type="InterPro" id="IPR015946">
    <property type="entry name" value="KH_dom-like_a/b"/>
</dbReference>
<evidence type="ECO:0000313" key="11">
    <source>
        <dbReference type="EMBL" id="KAL1537543.1"/>
    </source>
</evidence>
<dbReference type="Gene3D" id="3.30.300.20">
    <property type="match status" value="1"/>
</dbReference>
<name>A0ABD1G3H3_SALDI</name>
<dbReference type="SUPFAM" id="SSF54814">
    <property type="entry name" value="Prokaryotic type KH domain (KH-domain type II)"/>
    <property type="match status" value="1"/>
</dbReference>
<reference evidence="11 12" key="1">
    <citation type="submission" date="2024-06" db="EMBL/GenBank/DDBJ databases">
        <title>A chromosome level genome sequence of Diviner's sage (Salvia divinorum).</title>
        <authorList>
            <person name="Ford S.A."/>
            <person name="Ro D.-K."/>
            <person name="Ness R.W."/>
            <person name="Phillips M.A."/>
        </authorList>
    </citation>
    <scope>NUCLEOTIDE SEQUENCE [LARGE SCALE GENOMIC DNA]</scope>
    <source>
        <strain evidence="11">SAF-2024a</strain>
        <tissue evidence="11">Leaf</tissue>
    </source>
</reference>
<dbReference type="CDD" id="cd22534">
    <property type="entry name" value="KH-II_Era"/>
    <property type="match status" value="1"/>
</dbReference>
<gene>
    <name evidence="11" type="ORF">AAHA92_30044</name>
</gene>
<organism evidence="11 12">
    <name type="scientific">Salvia divinorum</name>
    <name type="common">Maria pastora</name>
    <name type="synonym">Diviner's sage</name>
    <dbReference type="NCBI Taxonomy" id="28513"/>
    <lineage>
        <taxon>Eukaryota</taxon>
        <taxon>Viridiplantae</taxon>
        <taxon>Streptophyta</taxon>
        <taxon>Embryophyta</taxon>
        <taxon>Tracheophyta</taxon>
        <taxon>Spermatophyta</taxon>
        <taxon>Magnoliopsida</taxon>
        <taxon>eudicotyledons</taxon>
        <taxon>Gunneridae</taxon>
        <taxon>Pentapetalae</taxon>
        <taxon>asterids</taxon>
        <taxon>lamiids</taxon>
        <taxon>Lamiales</taxon>
        <taxon>Lamiaceae</taxon>
        <taxon>Nepetoideae</taxon>
        <taxon>Mentheae</taxon>
        <taxon>Salviinae</taxon>
        <taxon>Salvia</taxon>
        <taxon>Salvia subgen. Calosphace</taxon>
    </lineage>
</organism>
<evidence type="ECO:0000259" key="9">
    <source>
        <dbReference type="PROSITE" id="PS50823"/>
    </source>
</evidence>
<dbReference type="Gene3D" id="3.40.50.300">
    <property type="entry name" value="P-loop containing nucleotide triphosphate hydrolases"/>
    <property type="match status" value="1"/>
</dbReference>
<feature type="region of interest" description="G1" evidence="6">
    <location>
        <begin position="141"/>
        <end position="148"/>
    </location>
</feature>
<comment type="similarity">
    <text evidence="1 6 7">Belongs to the TRAFAC class TrmE-Era-EngA-EngB-Septin-like GTPase superfamily. Era GTPase family.</text>
</comment>
<dbReference type="Pfam" id="PF01926">
    <property type="entry name" value="MMR_HSR1"/>
    <property type="match status" value="1"/>
</dbReference>
<feature type="compositionally biased region" description="Acidic residues" evidence="8">
    <location>
        <begin position="117"/>
        <end position="129"/>
    </location>
</feature>
<dbReference type="PROSITE" id="PS51713">
    <property type="entry name" value="G_ERA"/>
    <property type="match status" value="1"/>
</dbReference>
<comment type="caution">
    <text evidence="11">The sequence shown here is derived from an EMBL/GenBank/DDBJ whole genome shotgun (WGS) entry which is preliminary data.</text>
</comment>
<feature type="region of interest" description="G3" evidence="6">
    <location>
        <begin position="188"/>
        <end position="191"/>
    </location>
</feature>
<dbReference type="PANTHER" id="PTHR42698">
    <property type="entry name" value="GTPASE ERA"/>
    <property type="match status" value="1"/>
</dbReference>
<keyword evidence="12" id="KW-1185">Reference proteome</keyword>
<evidence type="ECO:0000256" key="1">
    <source>
        <dbReference type="ARBA" id="ARBA00007921"/>
    </source>
</evidence>
<keyword evidence="4 6" id="KW-0342">GTP-binding</keyword>
<feature type="region of interest" description="Disordered" evidence="8">
    <location>
        <begin position="112"/>
        <end position="132"/>
    </location>
</feature>
<sequence length="419" mass="47672">MKAVRALTRFSPIAADSAFLRRFYSAQPQHDDVSNPAELSARDAVFDSAQFDDLNLNPIPGSSNQESTWDERYRDRVKSQVFGENVSHLRILQREEEKKRKAGRLANELLEAALDAGDSEDDEEREVTEEERKSLAVGIIGAPNAGKSALTNYMVGTKVSAVSRKVHTTTHEVLGVMTKGDTQICFFDTPGLMLKKSGFPYNDIKVLRNESAWGSVSLYNVLIVVFDVHRHITRPDSRVVRLIERMGSISIPNQKRILCMNKVDLVEKKKDLLKVVEEFSDLSGYVRHFMTSGVKGAGVKDLTKYLMEQAVQRPWDEDPFTMSEELMKNISLEIVREKLLDHVHQEVPYGIEHRLMSWKELRDGSVRIEQHFITPKISQRKILVGKKGSKIGRIGMEANEELRAIFKRNVHLILMVRVK</sequence>
<feature type="region of interest" description="G4" evidence="6">
    <location>
        <begin position="261"/>
        <end position="264"/>
    </location>
</feature>
<feature type="region of interest" description="G2" evidence="6">
    <location>
        <begin position="167"/>
        <end position="171"/>
    </location>
</feature>
<evidence type="ECO:0000256" key="8">
    <source>
        <dbReference type="SAM" id="MobiDB-lite"/>
    </source>
</evidence>
<evidence type="ECO:0000256" key="2">
    <source>
        <dbReference type="ARBA" id="ARBA00022741"/>
    </source>
</evidence>
<dbReference type="HAMAP" id="MF_00367">
    <property type="entry name" value="GTPase_Era"/>
    <property type="match status" value="1"/>
</dbReference>
<dbReference type="InterPro" id="IPR030388">
    <property type="entry name" value="G_ERA_dom"/>
</dbReference>
<dbReference type="NCBIfam" id="TIGR00436">
    <property type="entry name" value="era"/>
    <property type="match status" value="1"/>
</dbReference>
<dbReference type="Pfam" id="PF07650">
    <property type="entry name" value="KH_2"/>
    <property type="match status" value="1"/>
</dbReference>
<dbReference type="InterPro" id="IPR005225">
    <property type="entry name" value="Small_GTP-bd"/>
</dbReference>
<dbReference type="FunFam" id="3.40.50.300:FF:001190">
    <property type="entry name" value="GTP-binding protein ERG"/>
    <property type="match status" value="1"/>
</dbReference>
<dbReference type="InterPro" id="IPR009019">
    <property type="entry name" value="KH_sf_prok-type"/>
</dbReference>
<dbReference type="InterPro" id="IPR004044">
    <property type="entry name" value="KH_dom_type_2"/>
</dbReference>
<feature type="region of interest" description="G5" evidence="6">
    <location>
        <begin position="291"/>
        <end position="293"/>
    </location>
</feature>
<feature type="domain" description="KH type-2" evidence="9">
    <location>
        <begin position="343"/>
        <end position="419"/>
    </location>
</feature>
<accession>A0ABD1G3H3</accession>
<evidence type="ECO:0000313" key="12">
    <source>
        <dbReference type="Proteomes" id="UP001567538"/>
    </source>
</evidence>
<dbReference type="Proteomes" id="UP001567538">
    <property type="component" value="Unassembled WGS sequence"/>
</dbReference>
<dbReference type="NCBIfam" id="TIGR00231">
    <property type="entry name" value="small_GTP"/>
    <property type="match status" value="1"/>
</dbReference>
<evidence type="ECO:0000256" key="6">
    <source>
        <dbReference type="PROSITE-ProRule" id="PRU01050"/>
    </source>
</evidence>
<dbReference type="SUPFAM" id="SSF52540">
    <property type="entry name" value="P-loop containing nucleoside triphosphate hydrolases"/>
    <property type="match status" value="1"/>
</dbReference>
<evidence type="ECO:0000256" key="4">
    <source>
        <dbReference type="ARBA" id="ARBA00023134"/>
    </source>
</evidence>
<evidence type="ECO:0000256" key="3">
    <source>
        <dbReference type="ARBA" id="ARBA00022884"/>
    </source>
</evidence>
<protein>
    <submittedName>
        <fullName evidence="11">GTP-binding protein ERG-like</fullName>
    </submittedName>
</protein>
<dbReference type="AlphaFoldDB" id="A0ABD1G3H3"/>
<keyword evidence="2 6" id="KW-0547">Nucleotide-binding</keyword>
<dbReference type="CDD" id="cd04163">
    <property type="entry name" value="Era"/>
    <property type="match status" value="1"/>
</dbReference>
<dbReference type="InterPro" id="IPR027417">
    <property type="entry name" value="P-loop_NTPase"/>
</dbReference>
<evidence type="ECO:0000256" key="7">
    <source>
        <dbReference type="RuleBase" id="RU003761"/>
    </source>
</evidence>
<dbReference type="EMBL" id="JBEAFC010000011">
    <property type="protein sequence ID" value="KAL1537543.1"/>
    <property type="molecule type" value="Genomic_DNA"/>
</dbReference>
<dbReference type="InterPro" id="IPR006073">
    <property type="entry name" value="GTP-bd"/>
</dbReference>
<evidence type="ECO:0000256" key="5">
    <source>
        <dbReference type="PROSITE-ProRule" id="PRU00118"/>
    </source>
</evidence>
<dbReference type="PANTHER" id="PTHR42698:SF1">
    <property type="entry name" value="GTPASE ERA, MITOCHONDRIAL"/>
    <property type="match status" value="1"/>
</dbReference>
<evidence type="ECO:0000259" key="10">
    <source>
        <dbReference type="PROSITE" id="PS51713"/>
    </source>
</evidence>
<dbReference type="GO" id="GO:0005525">
    <property type="term" value="F:GTP binding"/>
    <property type="evidence" value="ECO:0007669"/>
    <property type="project" value="UniProtKB-UniRule"/>
</dbReference>
<dbReference type="GO" id="GO:0003723">
    <property type="term" value="F:RNA binding"/>
    <property type="evidence" value="ECO:0007669"/>
    <property type="project" value="UniProtKB-UniRule"/>
</dbReference>
<keyword evidence="3 5" id="KW-0694">RNA-binding</keyword>
<dbReference type="InterPro" id="IPR005662">
    <property type="entry name" value="GTPase_Era-like"/>
</dbReference>